<sequence>MKRFYMFILTIIMILLTTGAYFYENSNSPIEYKKPTYNITSSKFGEIKDIKFYPHSRDELLLFILGSNKEEGEHSTFYYLNLTNGKSGVIGNFKPHKYLGDSFTILTDNSGENIVGFSENGVIYFNYRFENIDKGNYVFNSLEKSFDDFGNATSAEISEYNLAFSKKGYSLINNYQLYKNFNLMMDFNYAEKNPYSTIYANPHEIISTTAFGENAIHYTSFNGKSLNLYSHNLDGSSNSLPGKPLVKNVVDVKKAYRPANLFGFYLDETSLDKLQVFSMESYRTSPVKTIDTINFLKDKNGAIPDIQYLWAKGDDLIYTEYDENAKGIIKLKNIKSGLAKDIIKDKNIFGPIRVGRYTEGNGSNGPHGVVLFLHEEEGKTKIALYDIDKEKIIDITEIFF</sequence>
<evidence type="ECO:0000313" key="1">
    <source>
        <dbReference type="EMBL" id="GAA0727297.1"/>
    </source>
</evidence>
<dbReference type="RefSeq" id="WP_343770126.1">
    <property type="nucleotide sequence ID" value="NZ_BAAACF010000003.1"/>
</dbReference>
<gene>
    <name evidence="1" type="ORF">GCM10008905_24740</name>
</gene>
<dbReference type="InterPro" id="IPR018247">
    <property type="entry name" value="EF_Hand_1_Ca_BS"/>
</dbReference>
<proteinExistence type="predicted"/>
<dbReference type="PROSITE" id="PS00018">
    <property type="entry name" value="EF_HAND_1"/>
    <property type="match status" value="1"/>
</dbReference>
<reference evidence="1 2" key="1">
    <citation type="journal article" date="2019" name="Int. J. Syst. Evol. Microbiol.">
        <title>The Global Catalogue of Microorganisms (GCM) 10K type strain sequencing project: providing services to taxonomists for standard genome sequencing and annotation.</title>
        <authorList>
            <consortium name="The Broad Institute Genomics Platform"/>
            <consortium name="The Broad Institute Genome Sequencing Center for Infectious Disease"/>
            <person name="Wu L."/>
            <person name="Ma J."/>
        </authorList>
    </citation>
    <scope>NUCLEOTIDE SEQUENCE [LARGE SCALE GENOMIC DNA]</scope>
    <source>
        <strain evidence="1 2">JCM 1405</strain>
    </source>
</reference>
<evidence type="ECO:0008006" key="3">
    <source>
        <dbReference type="Google" id="ProtNLM"/>
    </source>
</evidence>
<comment type="caution">
    <text evidence="1">The sequence shown here is derived from an EMBL/GenBank/DDBJ whole genome shotgun (WGS) entry which is preliminary data.</text>
</comment>
<evidence type="ECO:0000313" key="2">
    <source>
        <dbReference type="Proteomes" id="UP001500339"/>
    </source>
</evidence>
<accession>A0ABN1J325</accession>
<name>A0ABN1J325_9CLOT</name>
<protein>
    <recommendedName>
        <fullName evidence="3">Lipoprotein</fullName>
    </recommendedName>
</protein>
<dbReference type="EMBL" id="BAAACF010000003">
    <property type="protein sequence ID" value="GAA0727297.1"/>
    <property type="molecule type" value="Genomic_DNA"/>
</dbReference>
<keyword evidence="2" id="KW-1185">Reference proteome</keyword>
<organism evidence="1 2">
    <name type="scientific">Clostridium malenominatum</name>
    <dbReference type="NCBI Taxonomy" id="1539"/>
    <lineage>
        <taxon>Bacteria</taxon>
        <taxon>Bacillati</taxon>
        <taxon>Bacillota</taxon>
        <taxon>Clostridia</taxon>
        <taxon>Eubacteriales</taxon>
        <taxon>Clostridiaceae</taxon>
        <taxon>Clostridium</taxon>
    </lineage>
</organism>
<dbReference type="Proteomes" id="UP001500339">
    <property type="component" value="Unassembled WGS sequence"/>
</dbReference>